<feature type="transmembrane region" description="Helical" evidence="1">
    <location>
        <begin position="12"/>
        <end position="31"/>
    </location>
</feature>
<keyword evidence="1" id="KW-0472">Membrane</keyword>
<evidence type="ECO:0000313" key="3">
    <source>
        <dbReference type="Proteomes" id="UP000092460"/>
    </source>
</evidence>
<dbReference type="Proteomes" id="UP000092460">
    <property type="component" value="Unassembled WGS sequence"/>
</dbReference>
<proteinExistence type="predicted"/>
<keyword evidence="1" id="KW-1133">Transmembrane helix</keyword>
<organism evidence="2 3">
    <name type="scientific">Glossina palpalis gambiensis</name>
    <dbReference type="NCBI Taxonomy" id="67801"/>
    <lineage>
        <taxon>Eukaryota</taxon>
        <taxon>Metazoa</taxon>
        <taxon>Ecdysozoa</taxon>
        <taxon>Arthropoda</taxon>
        <taxon>Hexapoda</taxon>
        <taxon>Insecta</taxon>
        <taxon>Pterygota</taxon>
        <taxon>Neoptera</taxon>
        <taxon>Endopterygota</taxon>
        <taxon>Diptera</taxon>
        <taxon>Brachycera</taxon>
        <taxon>Muscomorpha</taxon>
        <taxon>Hippoboscoidea</taxon>
        <taxon>Glossinidae</taxon>
        <taxon>Glossina</taxon>
    </lineage>
</organism>
<dbReference type="VEuPathDB" id="VectorBase:GPPI024819"/>
<keyword evidence="1" id="KW-0812">Transmembrane</keyword>
<dbReference type="EMBL" id="JXJN01011439">
    <property type="status" value="NOT_ANNOTATED_CDS"/>
    <property type="molecule type" value="Genomic_DNA"/>
</dbReference>
<dbReference type="EnsemblMetazoa" id="GPPI024819-RA">
    <property type="protein sequence ID" value="GPPI024819-PA"/>
    <property type="gene ID" value="GPPI024819"/>
</dbReference>
<reference evidence="2" key="2">
    <citation type="submission" date="2020-05" db="UniProtKB">
        <authorList>
            <consortium name="EnsemblMetazoa"/>
        </authorList>
    </citation>
    <scope>IDENTIFICATION</scope>
    <source>
        <strain evidence="2">IAEA</strain>
    </source>
</reference>
<name>A0A1B0BBH4_9MUSC</name>
<accession>A0A1B0BBH4</accession>
<sequence length="144" mass="16806">MNVLQKEIKSRQISFATFTCMFYTFMCRAPIARGNRQLINITNRKEKIYKGDKADFTIKQVTELCHTISDYLKILERLGTRDREVSNPFGMESYISIHFQRLRNVRSNLRKADDAMKPHIKPEDLAKESEAIIDYDDKAITIIA</sequence>
<reference evidence="3" key="1">
    <citation type="submission" date="2015-01" db="EMBL/GenBank/DDBJ databases">
        <authorList>
            <person name="Aksoy S."/>
            <person name="Warren W."/>
            <person name="Wilson R.K."/>
        </authorList>
    </citation>
    <scope>NUCLEOTIDE SEQUENCE [LARGE SCALE GENOMIC DNA]</scope>
    <source>
        <strain evidence="3">IAEA</strain>
    </source>
</reference>
<dbReference type="AlphaFoldDB" id="A0A1B0BBH4"/>
<evidence type="ECO:0000313" key="2">
    <source>
        <dbReference type="EnsemblMetazoa" id="GPPI024819-PA"/>
    </source>
</evidence>
<protein>
    <submittedName>
        <fullName evidence="2">Uncharacterized protein</fullName>
    </submittedName>
</protein>
<keyword evidence="3" id="KW-1185">Reference proteome</keyword>
<evidence type="ECO:0000256" key="1">
    <source>
        <dbReference type="SAM" id="Phobius"/>
    </source>
</evidence>